<dbReference type="EMBL" id="DRNB01000244">
    <property type="protein sequence ID" value="HHJ64582.1"/>
    <property type="molecule type" value="Genomic_DNA"/>
</dbReference>
<reference evidence="2" key="1">
    <citation type="journal article" date="2020" name="mSystems">
        <title>Genome- and Community-Level Interaction Insights into Carbon Utilization and Element Cycling Functions of Hydrothermarchaeota in Hydrothermal Sediment.</title>
        <authorList>
            <person name="Zhou Z."/>
            <person name="Liu Y."/>
            <person name="Xu W."/>
            <person name="Pan J."/>
            <person name="Luo Z.H."/>
            <person name="Li M."/>
        </authorList>
    </citation>
    <scope>NUCLEOTIDE SEQUENCE [LARGE SCALE GENOMIC DNA]</scope>
    <source>
        <strain evidence="2">HyVt-501</strain>
    </source>
</reference>
<name>A0A7C5QIU9_AQUAO</name>
<evidence type="ECO:0000313" key="2">
    <source>
        <dbReference type="EMBL" id="HHJ64582.1"/>
    </source>
</evidence>
<sequence length="327" mass="38215">MSRRDFLSAPLLLLGGVALSKGVDDRKVRSVTLDVTHSTRILKPMKRVRLWIPVPAEDHAQEVSDLKVVSPLPYRITREPVWGNRSVFVEVSEIREAEILLKFRVKRKREEAVRDPSLDPKLCLKPSEWEVWNRDIERFTDKVVGGERDPEKVARRIYDAVIERTKFIDGVCGRGVSVLTFEQRIGRCDEFHALFRSMLMYKGIPASWEEGLILPYPSEIKEKDSYEADCLRTISWVRFFNGRKWIPVDLAEAKRRPDLRDFYFGRIPPNRIRFSRGRGFKLEPPQQEILSLFAYTHIEEEDGIPAIYGHHYRNILTYELLDMEVES</sequence>
<proteinExistence type="predicted"/>
<feature type="domain" description="Transglutaminase-like" evidence="1">
    <location>
        <begin position="138"/>
        <end position="249"/>
    </location>
</feature>
<dbReference type="Gene3D" id="3.10.620.30">
    <property type="match status" value="1"/>
</dbReference>
<dbReference type="AlphaFoldDB" id="A0A7C5QIU9"/>
<comment type="caution">
    <text evidence="2">The sequence shown here is derived from an EMBL/GenBank/DDBJ whole genome shotgun (WGS) entry which is preliminary data.</text>
</comment>
<dbReference type="PANTHER" id="PTHR38339">
    <property type="entry name" value="TRANSGLUTAMINASE DOMAIN PROTEIN"/>
    <property type="match status" value="1"/>
</dbReference>
<dbReference type="Pfam" id="PF01841">
    <property type="entry name" value="Transglut_core"/>
    <property type="match status" value="1"/>
</dbReference>
<dbReference type="InterPro" id="IPR038765">
    <property type="entry name" value="Papain-like_cys_pep_sf"/>
</dbReference>
<protein>
    <recommendedName>
        <fullName evidence="1">Transglutaminase-like domain-containing protein</fullName>
    </recommendedName>
</protein>
<organism evidence="2">
    <name type="scientific">Aquifex aeolicus</name>
    <dbReference type="NCBI Taxonomy" id="63363"/>
    <lineage>
        <taxon>Bacteria</taxon>
        <taxon>Pseudomonadati</taxon>
        <taxon>Aquificota</taxon>
        <taxon>Aquificia</taxon>
        <taxon>Aquificales</taxon>
        <taxon>Aquificaceae</taxon>
        <taxon>Aquifex</taxon>
    </lineage>
</organism>
<dbReference type="PANTHER" id="PTHR38339:SF1">
    <property type="entry name" value="TRANSGLUTAMINASE-LIKE DOMAIN-CONTAINING PROTEIN"/>
    <property type="match status" value="1"/>
</dbReference>
<gene>
    <name evidence="2" type="ORF">ENJ61_06705</name>
</gene>
<evidence type="ECO:0000259" key="1">
    <source>
        <dbReference type="Pfam" id="PF01841"/>
    </source>
</evidence>
<dbReference type="InterPro" id="IPR002931">
    <property type="entry name" value="Transglutaminase-like"/>
</dbReference>
<dbReference type="SUPFAM" id="SSF54001">
    <property type="entry name" value="Cysteine proteinases"/>
    <property type="match status" value="1"/>
</dbReference>
<dbReference type="Proteomes" id="UP000885792">
    <property type="component" value="Unassembled WGS sequence"/>
</dbReference>
<accession>A0A7C5QIU9</accession>